<protein>
    <submittedName>
        <fullName evidence="3">LytR cell envelope-related transcriptional attenuator</fullName>
    </submittedName>
</protein>
<evidence type="ECO:0000313" key="3">
    <source>
        <dbReference type="EMBL" id="ROR73188.1"/>
    </source>
</evidence>
<dbReference type="Gene3D" id="3.30.70.2390">
    <property type="match status" value="1"/>
</dbReference>
<dbReference type="EMBL" id="RKHK01000001">
    <property type="protein sequence ID" value="ROR73188.1"/>
    <property type="molecule type" value="Genomic_DNA"/>
</dbReference>
<evidence type="ECO:0000259" key="2">
    <source>
        <dbReference type="Pfam" id="PF13399"/>
    </source>
</evidence>
<evidence type="ECO:0000313" key="4">
    <source>
        <dbReference type="Proteomes" id="UP000280668"/>
    </source>
</evidence>
<dbReference type="Proteomes" id="UP000280668">
    <property type="component" value="Unassembled WGS sequence"/>
</dbReference>
<keyword evidence="4" id="KW-1185">Reference proteome</keyword>
<feature type="region of interest" description="Disordered" evidence="1">
    <location>
        <begin position="149"/>
        <end position="199"/>
    </location>
</feature>
<proteinExistence type="predicted"/>
<accession>A0A3N2BD65</accession>
<dbReference type="InterPro" id="IPR027381">
    <property type="entry name" value="LytR/CpsA/Psr_C"/>
</dbReference>
<sequence>MALLLLMILLAAAVFTGLLPSPITRDFSREDATPEAVSPCVPAGATAEELGSITTNVFNATDRTGLAATTGENLSRQGVLVNTEANWPQGQMEGAVQIMTGARGITAAYTLQRLFPAAEVTFEPGREDATVDVVLGTGFDSMLSDAEISELDPEEPLSSPAECTPVDIPQGDPEGADGEGEPDEGETPEQPADTEGSDS</sequence>
<comment type="caution">
    <text evidence="3">The sequence shown here is derived from an EMBL/GenBank/DDBJ whole genome shotgun (WGS) entry which is preliminary data.</text>
</comment>
<dbReference type="Pfam" id="PF13399">
    <property type="entry name" value="LytR_C"/>
    <property type="match status" value="1"/>
</dbReference>
<name>A0A3N2BD65_9MICO</name>
<organism evidence="3 4">
    <name type="scientific">Bogoriella caseilytica</name>
    <dbReference type="NCBI Taxonomy" id="56055"/>
    <lineage>
        <taxon>Bacteria</taxon>
        <taxon>Bacillati</taxon>
        <taxon>Actinomycetota</taxon>
        <taxon>Actinomycetes</taxon>
        <taxon>Micrococcales</taxon>
        <taxon>Bogoriellaceae</taxon>
        <taxon>Bogoriella</taxon>
    </lineage>
</organism>
<feature type="domain" description="LytR/CpsA/Psr regulator C-terminal" evidence="2">
    <location>
        <begin position="53"/>
        <end position="139"/>
    </location>
</feature>
<feature type="compositionally biased region" description="Acidic residues" evidence="1">
    <location>
        <begin position="174"/>
        <end position="187"/>
    </location>
</feature>
<gene>
    <name evidence="3" type="ORF">EDD31_1556</name>
</gene>
<reference evidence="3 4" key="1">
    <citation type="submission" date="2018-11" db="EMBL/GenBank/DDBJ databases">
        <title>Sequencing the genomes of 1000 actinobacteria strains.</title>
        <authorList>
            <person name="Klenk H.-P."/>
        </authorList>
    </citation>
    <scope>NUCLEOTIDE SEQUENCE [LARGE SCALE GENOMIC DNA]</scope>
    <source>
        <strain evidence="3 4">DSM 11294</strain>
    </source>
</reference>
<dbReference type="AlphaFoldDB" id="A0A3N2BD65"/>
<evidence type="ECO:0000256" key="1">
    <source>
        <dbReference type="SAM" id="MobiDB-lite"/>
    </source>
</evidence>